<evidence type="ECO:0000313" key="3">
    <source>
        <dbReference type="RefSeq" id="XP_012892884.1"/>
    </source>
</evidence>
<dbReference type="KEGG" id="dord:106002574"/>
<proteinExistence type="predicted"/>
<dbReference type="OrthoDB" id="10454348at2759"/>
<feature type="region of interest" description="Disordered" evidence="1">
    <location>
        <begin position="1"/>
        <end position="44"/>
    </location>
</feature>
<sequence length="128" mass="15364">VDQKEYGKQSEEENTWDQHVKELKQRDERRMSDRQEALERERRELEKLDQERRMIEESLKLEMEKELKTSVEEVSDESAQEENPLEKYMRVIQQQREQASANKLSGECSLVDTLPSTDKDERYGFPKL</sequence>
<protein>
    <submittedName>
        <fullName evidence="3">Oral-facial-digital syndrome 1 protein-like</fullName>
    </submittedName>
</protein>
<gene>
    <name evidence="3" type="primary">LOC106002574</name>
</gene>
<name>A0A1S3GX90_DIPOR</name>
<feature type="compositionally biased region" description="Basic and acidic residues" evidence="1">
    <location>
        <begin position="117"/>
        <end position="128"/>
    </location>
</feature>
<accession>A0A1S3GX90</accession>
<dbReference type="GeneID" id="106002574"/>
<dbReference type="AlphaFoldDB" id="A0A1S3GX90"/>
<feature type="non-terminal residue" evidence="3">
    <location>
        <position position="1"/>
    </location>
</feature>
<evidence type="ECO:0000256" key="1">
    <source>
        <dbReference type="SAM" id="MobiDB-lite"/>
    </source>
</evidence>
<organism evidence="2 3">
    <name type="scientific">Dipodomys ordii</name>
    <name type="common">Ord's kangaroo rat</name>
    <dbReference type="NCBI Taxonomy" id="10020"/>
    <lineage>
        <taxon>Eukaryota</taxon>
        <taxon>Metazoa</taxon>
        <taxon>Chordata</taxon>
        <taxon>Craniata</taxon>
        <taxon>Vertebrata</taxon>
        <taxon>Euteleostomi</taxon>
        <taxon>Mammalia</taxon>
        <taxon>Eutheria</taxon>
        <taxon>Euarchontoglires</taxon>
        <taxon>Glires</taxon>
        <taxon>Rodentia</taxon>
        <taxon>Castorimorpha</taxon>
        <taxon>Heteromyidae</taxon>
        <taxon>Dipodomyinae</taxon>
        <taxon>Dipodomys</taxon>
    </lineage>
</organism>
<keyword evidence="2" id="KW-1185">Reference proteome</keyword>
<feature type="non-terminal residue" evidence="3">
    <location>
        <position position="128"/>
    </location>
</feature>
<dbReference type="InParanoid" id="A0A1S3GX90"/>
<dbReference type="Proteomes" id="UP000081671">
    <property type="component" value="Unplaced"/>
</dbReference>
<reference evidence="3" key="1">
    <citation type="submission" date="2025-08" db="UniProtKB">
        <authorList>
            <consortium name="RefSeq"/>
        </authorList>
    </citation>
    <scope>IDENTIFICATION</scope>
    <source>
        <tissue evidence="3">Kidney</tissue>
    </source>
</reference>
<feature type="region of interest" description="Disordered" evidence="1">
    <location>
        <begin position="95"/>
        <end position="128"/>
    </location>
</feature>
<evidence type="ECO:0000313" key="2">
    <source>
        <dbReference type="Proteomes" id="UP000081671"/>
    </source>
</evidence>
<dbReference type="RefSeq" id="XP_012892884.1">
    <property type="nucleotide sequence ID" value="XM_013037430.1"/>
</dbReference>